<dbReference type="VEuPathDB" id="CryptoDB:Cvel_17293"/>
<dbReference type="AlphaFoldDB" id="A0A0G4FJE4"/>
<name>A0A0G4FJE4_9ALVE</name>
<protein>
    <submittedName>
        <fullName evidence="1">Uncharacterized protein</fullName>
    </submittedName>
</protein>
<dbReference type="EMBL" id="CDMZ01000410">
    <property type="protein sequence ID" value="CEM13741.1"/>
    <property type="molecule type" value="Genomic_DNA"/>
</dbReference>
<sequence>MRRFVSMFDEIGITPRNPRSVCDCKGVAILEGQVLAIGERDGIPDLSVTAKELPSRNTRGEHVLPELEGQVLSIGEILLDGTPDLSVTAKELPSWRAKSSPSGREMEFPICL</sequence>
<organism evidence="1">
    <name type="scientific">Chromera velia CCMP2878</name>
    <dbReference type="NCBI Taxonomy" id="1169474"/>
    <lineage>
        <taxon>Eukaryota</taxon>
        <taxon>Sar</taxon>
        <taxon>Alveolata</taxon>
        <taxon>Colpodellida</taxon>
        <taxon>Chromeraceae</taxon>
        <taxon>Chromera</taxon>
    </lineage>
</organism>
<proteinExistence type="predicted"/>
<gene>
    <name evidence="1" type="ORF">Cvel_17293</name>
</gene>
<evidence type="ECO:0000313" key="1">
    <source>
        <dbReference type="EMBL" id="CEM13741.1"/>
    </source>
</evidence>
<accession>A0A0G4FJE4</accession>
<reference evidence="1" key="1">
    <citation type="submission" date="2014-11" db="EMBL/GenBank/DDBJ databases">
        <authorList>
            <person name="Otto D Thomas"/>
            <person name="Naeem Raeece"/>
        </authorList>
    </citation>
    <scope>NUCLEOTIDE SEQUENCE</scope>
</reference>